<evidence type="ECO:0000313" key="4">
    <source>
        <dbReference type="Proteomes" id="UP000009170"/>
    </source>
</evidence>
<dbReference type="GO" id="GO:0005815">
    <property type="term" value="C:microtubule organizing center"/>
    <property type="evidence" value="ECO:0007669"/>
    <property type="project" value="TreeGrafter"/>
</dbReference>
<comment type="caution">
    <text evidence="3">The sequence shown here is derived from an EMBL/GenBank/DDBJ whole genome shotgun (WGS) entry which is preliminary data.</text>
</comment>
<feature type="compositionally biased region" description="Basic and acidic residues" evidence="2">
    <location>
        <begin position="192"/>
        <end position="202"/>
    </location>
</feature>
<protein>
    <submittedName>
        <fullName evidence="3">Unnamed product</fullName>
    </submittedName>
</protein>
<dbReference type="InterPro" id="IPR039893">
    <property type="entry name" value="CEP120-like"/>
</dbReference>
<reference evidence="3 4" key="2">
    <citation type="journal article" date="2014" name="BMC Genomics">
        <title>An improved genome of the model marine alga Ostreococcus tauri unfolds by assessing Illumina de novo assemblies.</title>
        <authorList>
            <person name="Blanc-Mathieu R."/>
            <person name="Verhelst B."/>
            <person name="Derelle E."/>
            <person name="Rombauts S."/>
            <person name="Bouget F.Y."/>
            <person name="Carre I."/>
            <person name="Chateau A."/>
            <person name="Eyre-Walker A."/>
            <person name="Grimsley N."/>
            <person name="Moreau H."/>
            <person name="Piegu B."/>
            <person name="Rivals E."/>
            <person name="Schackwitz W."/>
            <person name="Van de Peer Y."/>
            <person name="Piganeau G."/>
        </authorList>
    </citation>
    <scope>NUCLEOTIDE SEQUENCE [LARGE SCALE GENOMIC DNA]</scope>
    <source>
        <strain evidence="4">OTTH 0595 / CCAP 157/2 / RCC745</strain>
    </source>
</reference>
<dbReference type="AlphaFoldDB" id="A0A090M370"/>
<evidence type="ECO:0000256" key="1">
    <source>
        <dbReference type="SAM" id="Coils"/>
    </source>
</evidence>
<evidence type="ECO:0000313" key="3">
    <source>
        <dbReference type="EMBL" id="CEF98646.1"/>
    </source>
</evidence>
<dbReference type="KEGG" id="ota:OT_ostta07g01480"/>
<keyword evidence="4" id="KW-1185">Reference proteome</keyword>
<dbReference type="GeneID" id="9836896"/>
<keyword evidence="1" id="KW-0175">Coiled coil</keyword>
<proteinExistence type="predicted"/>
<organism evidence="3 4">
    <name type="scientific">Ostreococcus tauri</name>
    <name type="common">Marine green alga</name>
    <dbReference type="NCBI Taxonomy" id="70448"/>
    <lineage>
        <taxon>Eukaryota</taxon>
        <taxon>Viridiplantae</taxon>
        <taxon>Chlorophyta</taxon>
        <taxon>Mamiellophyceae</taxon>
        <taxon>Mamiellales</taxon>
        <taxon>Bathycoccaceae</taxon>
        <taxon>Ostreococcus</taxon>
    </lineage>
</organism>
<reference evidence="4" key="1">
    <citation type="journal article" date="2006" name="Proc. Natl. Acad. Sci. U.S.A.">
        <title>Genome analysis of the smallest free-living eukaryote Ostreococcus tauri unveils many unique features.</title>
        <authorList>
            <person name="Derelle E."/>
            <person name="Ferraz C."/>
            <person name="Rombauts S."/>
            <person name="Rouze P."/>
            <person name="Worden A.Z."/>
            <person name="Robbens S."/>
            <person name="Partensky F."/>
            <person name="Degroeve S."/>
            <person name="Echeynie S."/>
            <person name="Cooke R."/>
            <person name="Saeys Y."/>
            <person name="Wuyts J."/>
            <person name="Jabbari K."/>
            <person name="Bowler C."/>
            <person name="Panaud O."/>
            <person name="Piegu B."/>
            <person name="Ball S.G."/>
            <person name="Ral J.-P."/>
            <person name="Bouget F.-Y."/>
            <person name="Piganeau G."/>
            <person name="De Baets B."/>
            <person name="Picard A."/>
            <person name="Delseny M."/>
            <person name="Demaille J."/>
            <person name="Van de Peer Y."/>
            <person name="Moreau H."/>
        </authorList>
    </citation>
    <scope>NUCLEOTIDE SEQUENCE [LARGE SCALE GENOMIC DNA]</scope>
    <source>
        <strain evidence="4">OTTH 0595 / CCAP 157/2 / RCC745</strain>
    </source>
</reference>
<evidence type="ECO:0000256" key="2">
    <source>
        <dbReference type="SAM" id="MobiDB-lite"/>
    </source>
</evidence>
<name>A0A090M370_OSTTA</name>
<dbReference type="EMBL" id="CAID01000007">
    <property type="protein sequence ID" value="CEF98646.1"/>
    <property type="molecule type" value="Genomic_DNA"/>
</dbReference>
<feature type="region of interest" description="Disordered" evidence="2">
    <location>
        <begin position="40"/>
        <end position="62"/>
    </location>
</feature>
<feature type="compositionally biased region" description="Pro residues" evidence="2">
    <location>
        <begin position="384"/>
        <end position="395"/>
    </location>
</feature>
<dbReference type="OrthoDB" id="1907605at2759"/>
<dbReference type="Proteomes" id="UP000009170">
    <property type="component" value="Unassembled WGS sequence"/>
</dbReference>
<feature type="coiled-coil region" evidence="1">
    <location>
        <begin position="595"/>
        <end position="643"/>
    </location>
</feature>
<feature type="coiled-coil region" evidence="1">
    <location>
        <begin position="743"/>
        <end position="770"/>
    </location>
</feature>
<feature type="compositionally biased region" description="Basic and acidic residues" evidence="2">
    <location>
        <begin position="155"/>
        <end position="166"/>
    </location>
</feature>
<feature type="region of interest" description="Disordered" evidence="2">
    <location>
        <begin position="356"/>
        <end position="416"/>
    </location>
</feature>
<sequence>MRGRELRLALDGATIGKNSSASRALELACAYDGETRRGRARVDDGDAAVGQRDDGSSTVVGSEDGADAFAGAGAGEVVVFRRTEGRARTLARSRARVMIEARDGRGRTRARGACEVDIDRDTVDDARVVVLRARNGTIWGEVRARVTTRAIGGEGESRRGARESPRARRTPRTKTEPTAVESDDEAFLPPFESERGPGARVGAREREFELTARVESFERVGSSATFDFRAAVAASVGMDDVLSSELGVDRARGEYFVRTAPSVRAAARPGDVVVFPSGEDSVGFACAPSALATTLSRKPALVLEVWSVLDTSKTARAIVAIDELLRRPEVRYRVEMVDDEGVVVGRVRLYIRLDARGSSNDPAPAPSTPPPPARKPTPRALSPTPVPSAQKPPAPSSKAQTRHVVAPPPSDDPRSGIEYKVAYDLEVWKQHQMTKFYEELRSKESVRMNILEDEWKRHETRRMREAEEAEHRTRILEKKLHEAAMNLELRERKLIELEENFDHRKHKLERETAAAREEAKDVVRRNQEACDHRVEMEKQKAREAVRERDALHRRLEQTEAQLMEVQSAFATHKKAQLETNEATLQAEISRLIPRCEAAESQANEEAESKERYKGQLTKMARQVVALERERAHLRRAVERAGLNVTNRMQVAPSANEFMSEMLAGETGDADAFMSSFRADIAAASGPNAFSKGAFARVAPRPTEPSRAPLSLRPDRTQDHDASEPSRPVEDLENRPPPPKFVPIEATLNEKRAAEKEVRRLVAERGDLMRTGMYGSGDKIIALIDERIEELTDRIASV</sequence>
<dbReference type="RefSeq" id="XP_003080241.2">
    <property type="nucleotide sequence ID" value="XM_003080193.2"/>
</dbReference>
<dbReference type="InParanoid" id="A0A090M370"/>
<feature type="region of interest" description="Disordered" evidence="2">
    <location>
        <begin position="150"/>
        <end position="202"/>
    </location>
</feature>
<feature type="region of interest" description="Disordered" evidence="2">
    <location>
        <begin position="693"/>
        <end position="742"/>
    </location>
</feature>
<feature type="compositionally biased region" description="Pro residues" evidence="2">
    <location>
        <begin position="363"/>
        <end position="375"/>
    </location>
</feature>
<gene>
    <name evidence="3" type="ORF">OT_ostta07g01480</name>
</gene>
<accession>A0A090M370</accession>
<dbReference type="STRING" id="70448.A0A090M370"/>
<feature type="compositionally biased region" description="Basic and acidic residues" evidence="2">
    <location>
        <begin position="712"/>
        <end position="733"/>
    </location>
</feature>
<feature type="coiled-coil region" evidence="1">
    <location>
        <begin position="466"/>
        <end position="568"/>
    </location>
</feature>
<dbReference type="GO" id="GO:0010564">
    <property type="term" value="P:regulation of cell cycle process"/>
    <property type="evidence" value="ECO:0007669"/>
    <property type="project" value="TreeGrafter"/>
</dbReference>
<dbReference type="PANTHER" id="PTHR21574:SF0">
    <property type="entry name" value="CENTROSOMAL PROTEIN OF 120 KDA"/>
    <property type="match status" value="1"/>
</dbReference>
<dbReference type="PANTHER" id="PTHR21574">
    <property type="entry name" value="CENTROSOMAL PROTEIN OF 120 KDA"/>
    <property type="match status" value="1"/>
</dbReference>